<comment type="subcellular location">
    <subcellularLocation>
        <location evidence="1 7">Cell membrane</location>
        <topology evidence="1 7">Multi-pass membrane protein</topology>
    </subcellularLocation>
</comment>
<feature type="domain" description="ABC transmembrane type-1" evidence="9">
    <location>
        <begin position="89"/>
        <end position="301"/>
    </location>
</feature>
<evidence type="ECO:0000256" key="7">
    <source>
        <dbReference type="RuleBase" id="RU363032"/>
    </source>
</evidence>
<feature type="transmembrane region" description="Helical" evidence="7">
    <location>
        <begin position="174"/>
        <end position="197"/>
    </location>
</feature>
<dbReference type="Proteomes" id="UP001595685">
    <property type="component" value="Unassembled WGS sequence"/>
</dbReference>
<keyword evidence="4 7" id="KW-0812">Transmembrane</keyword>
<dbReference type="SUPFAM" id="SSF161098">
    <property type="entry name" value="MetI-like"/>
    <property type="match status" value="1"/>
</dbReference>
<feature type="transmembrane region" description="Helical" evidence="7">
    <location>
        <begin position="280"/>
        <end position="300"/>
    </location>
</feature>
<dbReference type="Gene3D" id="1.10.3720.10">
    <property type="entry name" value="MetI-like"/>
    <property type="match status" value="1"/>
</dbReference>
<dbReference type="EMBL" id="JBHRWW010000019">
    <property type="protein sequence ID" value="MFC3690259.1"/>
    <property type="molecule type" value="Genomic_DNA"/>
</dbReference>
<evidence type="ECO:0000256" key="6">
    <source>
        <dbReference type="ARBA" id="ARBA00023136"/>
    </source>
</evidence>
<feature type="transmembrane region" description="Helical" evidence="7">
    <location>
        <begin position="31"/>
        <end position="59"/>
    </location>
</feature>
<keyword evidence="6 7" id="KW-0472">Membrane</keyword>
<sequence length="313" mass="34098">MATTTSTAARRAAPSRRSTARRPGGERLQPAFLWMVLPAFVLFFVFHTVPVLQGIFYSFTDSPGYGEWNWVGLSNYVALLSDARIGSAYLFTLQFAFVTTILVNALALGLAVGLNGKIKFKNTLRGVYFIPNILAILVVGYVFNYLFSSSIPAIARALGAEGRLSTSILADPQLAWIGIVILAVWQATAFNIIIYLAGLQTVPGELYEAASLDGAGRWRQFRSITFPLIAGFFTINMVLSLKSFLQVFDHIVAMTNGGPGTATESVGLVIYRGGFQGGEYGYQIANAVIFMIVIIVFAIVQLRVLQRNEVSPS</sequence>
<feature type="region of interest" description="Disordered" evidence="8">
    <location>
        <begin position="1"/>
        <end position="23"/>
    </location>
</feature>
<dbReference type="InterPro" id="IPR000515">
    <property type="entry name" value="MetI-like"/>
</dbReference>
<evidence type="ECO:0000259" key="9">
    <source>
        <dbReference type="PROSITE" id="PS50928"/>
    </source>
</evidence>
<dbReference type="InterPro" id="IPR051393">
    <property type="entry name" value="ABC_transporter_permease"/>
</dbReference>
<keyword evidence="3" id="KW-1003">Cell membrane</keyword>
<evidence type="ECO:0000313" key="10">
    <source>
        <dbReference type="EMBL" id="MFC3690259.1"/>
    </source>
</evidence>
<dbReference type="InterPro" id="IPR035906">
    <property type="entry name" value="MetI-like_sf"/>
</dbReference>
<evidence type="ECO:0000313" key="11">
    <source>
        <dbReference type="Proteomes" id="UP001595685"/>
    </source>
</evidence>
<evidence type="ECO:0000256" key="1">
    <source>
        <dbReference type="ARBA" id="ARBA00004651"/>
    </source>
</evidence>
<feature type="compositionally biased region" description="Low complexity" evidence="8">
    <location>
        <begin position="1"/>
        <end position="17"/>
    </location>
</feature>
<dbReference type="CDD" id="cd06261">
    <property type="entry name" value="TM_PBP2"/>
    <property type="match status" value="1"/>
</dbReference>
<evidence type="ECO:0000256" key="5">
    <source>
        <dbReference type="ARBA" id="ARBA00022989"/>
    </source>
</evidence>
<feature type="transmembrane region" description="Helical" evidence="7">
    <location>
        <begin position="88"/>
        <end position="114"/>
    </location>
</feature>
<keyword evidence="5 7" id="KW-1133">Transmembrane helix</keyword>
<dbReference type="Pfam" id="PF00528">
    <property type="entry name" value="BPD_transp_1"/>
    <property type="match status" value="1"/>
</dbReference>
<evidence type="ECO:0000256" key="4">
    <source>
        <dbReference type="ARBA" id="ARBA00022692"/>
    </source>
</evidence>
<reference evidence="11" key="1">
    <citation type="journal article" date="2019" name="Int. J. Syst. Evol. Microbiol.">
        <title>The Global Catalogue of Microorganisms (GCM) 10K type strain sequencing project: providing services to taxonomists for standard genome sequencing and annotation.</title>
        <authorList>
            <consortium name="The Broad Institute Genomics Platform"/>
            <consortium name="The Broad Institute Genome Sequencing Center for Infectious Disease"/>
            <person name="Wu L."/>
            <person name="Ma J."/>
        </authorList>
    </citation>
    <scope>NUCLEOTIDE SEQUENCE [LARGE SCALE GENOMIC DNA]</scope>
    <source>
        <strain evidence="11">NCAIM B.02333</strain>
    </source>
</reference>
<keyword evidence="2 7" id="KW-0813">Transport</keyword>
<dbReference type="RefSeq" id="WP_340289274.1">
    <property type="nucleotide sequence ID" value="NZ_JBBEOI010000006.1"/>
</dbReference>
<proteinExistence type="inferred from homology"/>
<accession>A0ABV7WLI2</accession>
<name>A0ABV7WLI2_9MICO</name>
<protein>
    <submittedName>
        <fullName evidence="10">Carbohydrate ABC transporter permease</fullName>
    </submittedName>
</protein>
<feature type="transmembrane region" description="Helical" evidence="7">
    <location>
        <begin position="224"/>
        <end position="245"/>
    </location>
</feature>
<evidence type="ECO:0000256" key="3">
    <source>
        <dbReference type="ARBA" id="ARBA00022475"/>
    </source>
</evidence>
<keyword evidence="11" id="KW-1185">Reference proteome</keyword>
<organism evidence="10 11">
    <name type="scientific">Aquipuribacter hungaricus</name>
    <dbReference type="NCBI Taxonomy" id="545624"/>
    <lineage>
        <taxon>Bacteria</taxon>
        <taxon>Bacillati</taxon>
        <taxon>Actinomycetota</taxon>
        <taxon>Actinomycetes</taxon>
        <taxon>Micrococcales</taxon>
        <taxon>Intrasporangiaceae</taxon>
        <taxon>Aquipuribacter</taxon>
    </lineage>
</organism>
<dbReference type="PANTHER" id="PTHR30193:SF41">
    <property type="entry name" value="DIACETYLCHITOBIOSE UPTAKE SYSTEM PERMEASE PROTEIN NGCF"/>
    <property type="match status" value="1"/>
</dbReference>
<evidence type="ECO:0000256" key="2">
    <source>
        <dbReference type="ARBA" id="ARBA00022448"/>
    </source>
</evidence>
<feature type="transmembrane region" description="Helical" evidence="7">
    <location>
        <begin position="126"/>
        <end position="147"/>
    </location>
</feature>
<evidence type="ECO:0000256" key="8">
    <source>
        <dbReference type="SAM" id="MobiDB-lite"/>
    </source>
</evidence>
<comment type="similarity">
    <text evidence="7">Belongs to the binding-protein-dependent transport system permease family.</text>
</comment>
<dbReference type="PANTHER" id="PTHR30193">
    <property type="entry name" value="ABC TRANSPORTER PERMEASE PROTEIN"/>
    <property type="match status" value="1"/>
</dbReference>
<dbReference type="PROSITE" id="PS50928">
    <property type="entry name" value="ABC_TM1"/>
    <property type="match status" value="1"/>
</dbReference>
<comment type="caution">
    <text evidence="10">The sequence shown here is derived from an EMBL/GenBank/DDBJ whole genome shotgun (WGS) entry which is preliminary data.</text>
</comment>
<gene>
    <name evidence="10" type="ORF">ACFOLH_18080</name>
</gene>